<organism evidence="1 2">
    <name type="scientific">Halobacillus karajensis</name>
    <dbReference type="NCBI Taxonomy" id="195088"/>
    <lineage>
        <taxon>Bacteria</taxon>
        <taxon>Bacillati</taxon>
        <taxon>Bacillota</taxon>
        <taxon>Bacilli</taxon>
        <taxon>Bacillales</taxon>
        <taxon>Bacillaceae</taxon>
        <taxon>Halobacillus</taxon>
    </lineage>
</organism>
<proteinExistence type="predicted"/>
<dbReference type="AlphaFoldDB" id="A0A024P482"/>
<evidence type="ECO:0000313" key="2">
    <source>
        <dbReference type="Proteomes" id="UP000028868"/>
    </source>
</evidence>
<dbReference type="RefSeq" id="WP_035508252.1">
    <property type="nucleotide sequence ID" value="NZ_CCDI010000002.1"/>
</dbReference>
<sequence length="71" mass="8043">MKVALVVVAMALPQVRTISFYRWGGMGYFWEDKTLPDGGHSYRQAVLSFCHGTYIFLSEGPEVDTRWSGIL</sequence>
<comment type="caution">
    <text evidence="1">The sequence shown here is derived from an EMBL/GenBank/DDBJ whole genome shotgun (WGS) entry which is preliminary data.</text>
</comment>
<reference evidence="2" key="1">
    <citation type="submission" date="2014-03" db="EMBL/GenBank/DDBJ databases">
        <authorList>
            <person name="Urmite Genomes U."/>
        </authorList>
    </citation>
    <scope>NUCLEOTIDE SEQUENCE [LARGE SCALE GENOMIC DNA]</scope>
    <source>
        <strain evidence="2">HD-03</strain>
    </source>
</reference>
<keyword evidence="2" id="KW-1185">Reference proteome</keyword>
<gene>
    <name evidence="1" type="ORF">BN983_02117</name>
</gene>
<protein>
    <submittedName>
        <fullName evidence="1">Uncharacterized protein</fullName>
    </submittedName>
</protein>
<evidence type="ECO:0000313" key="1">
    <source>
        <dbReference type="EMBL" id="CDQ23864.1"/>
    </source>
</evidence>
<accession>A0A024P482</accession>
<dbReference type="EMBL" id="CCDI010000002">
    <property type="protein sequence ID" value="CDQ23864.1"/>
    <property type="molecule type" value="Genomic_DNA"/>
</dbReference>
<name>A0A024P482_9BACI</name>
<reference evidence="1 2" key="2">
    <citation type="submission" date="2014-05" db="EMBL/GenBank/DDBJ databases">
        <title>Draft genome sequence of Halobacillus karajensis HK-03.</title>
        <authorList>
            <person name="Khelaifia S."/>
            <person name="Croce O."/>
            <person name="Lagier J.C."/>
            <person name="Raoult D."/>
        </authorList>
    </citation>
    <scope>NUCLEOTIDE SEQUENCE [LARGE SCALE GENOMIC DNA]</scope>
    <source>
        <strain evidence="1 2">HD-03</strain>
    </source>
</reference>
<dbReference type="Proteomes" id="UP000028868">
    <property type="component" value="Unassembled WGS sequence"/>
</dbReference>